<dbReference type="Pfam" id="PF01740">
    <property type="entry name" value="STAS"/>
    <property type="match status" value="1"/>
</dbReference>
<dbReference type="Gene3D" id="3.30.750.24">
    <property type="entry name" value="STAS domain"/>
    <property type="match status" value="1"/>
</dbReference>
<dbReference type="PANTHER" id="PTHR33495">
    <property type="entry name" value="ANTI-SIGMA FACTOR ANTAGONIST TM_1081-RELATED-RELATED"/>
    <property type="match status" value="1"/>
</dbReference>
<dbReference type="CDD" id="cd07043">
    <property type="entry name" value="STAS_anti-anti-sigma_factors"/>
    <property type="match status" value="1"/>
</dbReference>
<dbReference type="RefSeq" id="WP_407878059.1">
    <property type="nucleotide sequence ID" value="NZ_BTHG01000008.1"/>
</dbReference>
<dbReference type="InterPro" id="IPR002645">
    <property type="entry name" value="STAS_dom"/>
</dbReference>
<comment type="caution">
    <text evidence="4">The sequence shown here is derived from an EMBL/GenBank/DDBJ whole genome shotgun (WGS) entry which is preliminary data.</text>
</comment>
<proteinExistence type="inferred from homology"/>
<gene>
    <name evidence="4" type="ORF">fsci_18610</name>
</gene>
<dbReference type="NCBIfam" id="TIGR00377">
    <property type="entry name" value="ant_ant_sig"/>
    <property type="match status" value="1"/>
</dbReference>
<evidence type="ECO:0000256" key="2">
    <source>
        <dbReference type="RuleBase" id="RU003749"/>
    </source>
</evidence>
<dbReference type="SUPFAM" id="SSF52091">
    <property type="entry name" value="SpoIIaa-like"/>
    <property type="match status" value="1"/>
</dbReference>
<evidence type="ECO:0000259" key="3">
    <source>
        <dbReference type="PROSITE" id="PS50801"/>
    </source>
</evidence>
<dbReference type="InterPro" id="IPR003658">
    <property type="entry name" value="Anti-sigma_ant"/>
</dbReference>
<dbReference type="PANTHER" id="PTHR33495:SF14">
    <property type="entry name" value="ANTI-SIGMA FACTOR ANTAGONIST"/>
    <property type="match status" value="1"/>
</dbReference>
<dbReference type="PROSITE" id="PS50801">
    <property type="entry name" value="STAS"/>
    <property type="match status" value="1"/>
</dbReference>
<dbReference type="Proteomes" id="UP001628164">
    <property type="component" value="Unassembled WGS sequence"/>
</dbReference>
<feature type="domain" description="STAS" evidence="3">
    <location>
        <begin position="3"/>
        <end position="112"/>
    </location>
</feature>
<sequence>MLEITSSNEESNILIICLNGELNSASCNKFNETIKELSVDKKNNLILDFSKLSYLSSAGLRSLIIIFKDISIDNKKMLILKPSSLVREVLRVSGFIKLIPVCENFEEAKDQLK</sequence>
<organism evidence="4 5">
    <name type="scientific">Francisella sciaenopsi</name>
    <dbReference type="NCBI Taxonomy" id="3055034"/>
    <lineage>
        <taxon>Bacteria</taxon>
        <taxon>Pseudomonadati</taxon>
        <taxon>Pseudomonadota</taxon>
        <taxon>Gammaproteobacteria</taxon>
        <taxon>Thiotrichales</taxon>
        <taxon>Francisellaceae</taxon>
        <taxon>Francisella</taxon>
    </lineage>
</organism>
<accession>A0ABQ6PIE2</accession>
<reference evidence="4 5" key="1">
    <citation type="journal article" date="2024" name="Dis. Aquat. Organ.">
        <title>Francisella sciaenopsi sp. nov. isolated from diseased red drum Sciaenops ocellatus in Florida, USA.</title>
        <authorList>
            <person name="Kawahara M."/>
            <person name="Cody T.T."/>
            <person name="Yanong R.P.E."/>
            <person name="Henderson E."/>
            <person name="Yazdi Z."/>
            <person name="Soto E."/>
        </authorList>
    </citation>
    <scope>NUCLEOTIDE SEQUENCE [LARGE SCALE GENOMIC DNA]</scope>
    <source>
        <strain evidence="4 5">R22-20-7</strain>
    </source>
</reference>
<name>A0ABQ6PIE2_9GAMM</name>
<comment type="similarity">
    <text evidence="1 2">Belongs to the anti-sigma-factor antagonist family.</text>
</comment>
<evidence type="ECO:0000313" key="4">
    <source>
        <dbReference type="EMBL" id="GMN90373.1"/>
    </source>
</evidence>
<dbReference type="EMBL" id="BTHG01000008">
    <property type="protein sequence ID" value="GMN90373.1"/>
    <property type="molecule type" value="Genomic_DNA"/>
</dbReference>
<keyword evidence="5" id="KW-1185">Reference proteome</keyword>
<evidence type="ECO:0000256" key="1">
    <source>
        <dbReference type="ARBA" id="ARBA00009013"/>
    </source>
</evidence>
<dbReference type="InterPro" id="IPR036513">
    <property type="entry name" value="STAS_dom_sf"/>
</dbReference>
<protein>
    <recommendedName>
        <fullName evidence="2">Anti-sigma factor antagonist</fullName>
    </recommendedName>
</protein>
<evidence type="ECO:0000313" key="5">
    <source>
        <dbReference type="Proteomes" id="UP001628164"/>
    </source>
</evidence>